<keyword evidence="3" id="KW-1185">Reference proteome</keyword>
<dbReference type="RefSeq" id="WP_214612076.1">
    <property type="nucleotide sequence ID" value="NZ_JACATN010000003.1"/>
</dbReference>
<keyword evidence="2" id="KW-0378">Hydrolase</keyword>
<dbReference type="PANTHER" id="PTHR12277:SF81">
    <property type="entry name" value="PROTEIN ABHD13"/>
    <property type="match status" value="1"/>
</dbReference>
<name>A0ABS5WGF2_9FLAO</name>
<dbReference type="SUPFAM" id="SSF53474">
    <property type="entry name" value="alpha/beta-Hydrolases"/>
    <property type="match status" value="1"/>
</dbReference>
<dbReference type="PANTHER" id="PTHR12277">
    <property type="entry name" value="ALPHA/BETA HYDROLASE DOMAIN-CONTAINING PROTEIN"/>
    <property type="match status" value="1"/>
</dbReference>
<evidence type="ECO:0000259" key="1">
    <source>
        <dbReference type="Pfam" id="PF12146"/>
    </source>
</evidence>
<dbReference type="InterPro" id="IPR022742">
    <property type="entry name" value="Hydrolase_4"/>
</dbReference>
<protein>
    <submittedName>
        <fullName evidence="2">Alpha/beta fold hydrolase</fullName>
    </submittedName>
</protein>
<dbReference type="Proteomes" id="UP000740413">
    <property type="component" value="Unassembled WGS sequence"/>
</dbReference>
<gene>
    <name evidence="2" type="ORF">HW347_12115</name>
</gene>
<dbReference type="EMBL" id="JACATN010000003">
    <property type="protein sequence ID" value="MBT2162013.1"/>
    <property type="molecule type" value="Genomic_DNA"/>
</dbReference>
<proteinExistence type="predicted"/>
<organism evidence="2 3">
    <name type="scientific">Zobellia barbeyronii</name>
    <dbReference type="NCBI Taxonomy" id="2748009"/>
    <lineage>
        <taxon>Bacteria</taxon>
        <taxon>Pseudomonadati</taxon>
        <taxon>Bacteroidota</taxon>
        <taxon>Flavobacteriia</taxon>
        <taxon>Flavobacteriales</taxon>
        <taxon>Flavobacteriaceae</taxon>
        <taxon>Zobellia</taxon>
    </lineage>
</organism>
<dbReference type="Pfam" id="PF12146">
    <property type="entry name" value="Hydrolase_4"/>
    <property type="match status" value="1"/>
</dbReference>
<sequence length="286" mass="32156">MKKIKTISLSILILLAIYAAYLYLSDPYTKALITNNETILFYRPSTEVGDMTDFNFSENTLQVEDSITIHTYIFSPKTNPKANIFLVRGNSGNTSTYADLIKPLVNNGFKVYSTDWRGYGKSTGKPNYRGILKDSEAAFTDFLKHVKNDSIKTVVYGMSLGGQVAVKLTKGNPDKVDALVLDGSLASAYSFIEDNFQGFLMRNFIKDSTAYNQDYVAIRDIADIKNIPKLIIHSTKDRAVPIERGQMIFASAKEPKTFWETNTQHIQTLKDLPDETNQQLSTLLEQ</sequence>
<feature type="domain" description="Serine aminopeptidase S33" evidence="1">
    <location>
        <begin position="79"/>
        <end position="184"/>
    </location>
</feature>
<dbReference type="InterPro" id="IPR029058">
    <property type="entry name" value="AB_hydrolase_fold"/>
</dbReference>
<evidence type="ECO:0000313" key="3">
    <source>
        <dbReference type="Proteomes" id="UP000740413"/>
    </source>
</evidence>
<dbReference type="Gene3D" id="3.40.50.1820">
    <property type="entry name" value="alpha/beta hydrolase"/>
    <property type="match status" value="1"/>
</dbReference>
<evidence type="ECO:0000313" key="2">
    <source>
        <dbReference type="EMBL" id="MBT2162013.1"/>
    </source>
</evidence>
<accession>A0ABS5WGF2</accession>
<comment type="caution">
    <text evidence="2">The sequence shown here is derived from an EMBL/GenBank/DDBJ whole genome shotgun (WGS) entry which is preliminary data.</text>
</comment>
<dbReference type="GO" id="GO:0016787">
    <property type="term" value="F:hydrolase activity"/>
    <property type="evidence" value="ECO:0007669"/>
    <property type="project" value="UniProtKB-KW"/>
</dbReference>
<reference evidence="3" key="1">
    <citation type="submission" date="2023-07" db="EMBL/GenBank/DDBJ databases">
        <title>Zobellia barbeyronii sp. nov., a new marine flavobacterium, isolated from green and red algae.</title>
        <authorList>
            <person name="Nedashkovskaya O.I."/>
            <person name="Otstavnykh N."/>
            <person name="Zhukova N."/>
            <person name="Guzev K."/>
            <person name="Chausova V."/>
            <person name="Tekutyeva L."/>
            <person name="Mikhailov V."/>
            <person name="Isaeva M."/>
        </authorList>
    </citation>
    <scope>NUCLEOTIDE SEQUENCE [LARGE SCALE GENOMIC DNA]</scope>
    <source>
        <strain evidence="3">KMM 6746</strain>
    </source>
</reference>